<protein>
    <recommendedName>
        <fullName evidence="2">PF03932 family protein CutC</fullName>
    </recommendedName>
</protein>
<reference evidence="3 4" key="1">
    <citation type="submission" date="2019-03" db="EMBL/GenBank/DDBJ databases">
        <title>Genomic Encyclopedia of Type Strains, Phase IV (KMG-IV): sequencing the most valuable type-strain genomes for metagenomic binning, comparative biology and taxonomic classification.</title>
        <authorList>
            <person name="Goeker M."/>
        </authorList>
    </citation>
    <scope>NUCLEOTIDE SEQUENCE [LARGE SCALE GENOMIC DNA]</scope>
    <source>
        <strain evidence="3 4">DSM 45934</strain>
    </source>
</reference>
<sequence>MESVDGVRIAARHGADRVELCGALSDGGLTPSFALQELAAIRAGTTEVHALIRPRPGDFRYSKDEISVMVRDIRGADRAGVTGMVVGALGSDGLLDMAACEEFIDAAEDKPVTLHRAIDVCASPQRVLDQAIELGFKRVLTSGGQRSALAGAPVIKALVEQAAGRIEIMACGGVRASNALQVIEATGVSDIHAGVRAPVRGDADGAVSFAGVGVPEGFDRFETDADGVAALCSVIRG</sequence>
<dbReference type="SUPFAM" id="SSF110395">
    <property type="entry name" value="CutC-like"/>
    <property type="match status" value="1"/>
</dbReference>
<proteinExistence type="inferred from homology"/>
<name>A0A4R2JMU9_9PSEU</name>
<evidence type="ECO:0000256" key="2">
    <source>
        <dbReference type="HAMAP-Rule" id="MF_00795"/>
    </source>
</evidence>
<gene>
    <name evidence="2" type="primary">cutC</name>
    <name evidence="3" type="ORF">EV192_10541</name>
</gene>
<dbReference type="GO" id="GO:0005507">
    <property type="term" value="F:copper ion binding"/>
    <property type="evidence" value="ECO:0007669"/>
    <property type="project" value="TreeGrafter"/>
</dbReference>
<dbReference type="InterPro" id="IPR036822">
    <property type="entry name" value="CutC-like_dom_sf"/>
</dbReference>
<dbReference type="HAMAP" id="MF_00795">
    <property type="entry name" value="CutC"/>
    <property type="match status" value="1"/>
</dbReference>
<keyword evidence="4" id="KW-1185">Reference proteome</keyword>
<organism evidence="3 4">
    <name type="scientific">Actinocrispum wychmicini</name>
    <dbReference type="NCBI Taxonomy" id="1213861"/>
    <lineage>
        <taxon>Bacteria</taxon>
        <taxon>Bacillati</taxon>
        <taxon>Actinomycetota</taxon>
        <taxon>Actinomycetes</taxon>
        <taxon>Pseudonocardiales</taxon>
        <taxon>Pseudonocardiaceae</taxon>
        <taxon>Actinocrispum</taxon>
    </lineage>
</organism>
<dbReference type="Pfam" id="PF03932">
    <property type="entry name" value="CutC"/>
    <property type="match status" value="1"/>
</dbReference>
<dbReference type="PANTHER" id="PTHR12598:SF0">
    <property type="entry name" value="COPPER HOMEOSTASIS PROTEIN CUTC HOMOLOG"/>
    <property type="match status" value="1"/>
</dbReference>
<evidence type="ECO:0000313" key="4">
    <source>
        <dbReference type="Proteomes" id="UP000295680"/>
    </source>
</evidence>
<keyword evidence="2" id="KW-0963">Cytoplasm</keyword>
<accession>A0A4R2JMU9</accession>
<evidence type="ECO:0000313" key="3">
    <source>
        <dbReference type="EMBL" id="TCO57979.1"/>
    </source>
</evidence>
<comment type="caution">
    <text evidence="3">The sequence shown here is derived from an EMBL/GenBank/DDBJ whole genome shotgun (WGS) entry which is preliminary data.</text>
</comment>
<comment type="caution">
    <text evidence="2">Once thought to be involved in copper homeostasis, experiments in E.coli have shown this is not the case.</text>
</comment>
<dbReference type="AlphaFoldDB" id="A0A4R2JMU9"/>
<dbReference type="Proteomes" id="UP000295680">
    <property type="component" value="Unassembled WGS sequence"/>
</dbReference>
<comment type="subcellular location">
    <subcellularLocation>
        <location evidence="2">Cytoplasm</location>
    </subcellularLocation>
</comment>
<dbReference type="Gene3D" id="3.20.20.380">
    <property type="entry name" value="Copper homeostasis (CutC) domain"/>
    <property type="match status" value="1"/>
</dbReference>
<comment type="similarity">
    <text evidence="1 2">Belongs to the CutC family.</text>
</comment>
<dbReference type="EMBL" id="SLWS01000005">
    <property type="protein sequence ID" value="TCO57979.1"/>
    <property type="molecule type" value="Genomic_DNA"/>
</dbReference>
<dbReference type="GO" id="GO:0005737">
    <property type="term" value="C:cytoplasm"/>
    <property type="evidence" value="ECO:0007669"/>
    <property type="project" value="UniProtKB-SubCell"/>
</dbReference>
<dbReference type="InterPro" id="IPR005627">
    <property type="entry name" value="CutC-like"/>
</dbReference>
<evidence type="ECO:0000256" key="1">
    <source>
        <dbReference type="ARBA" id="ARBA00007768"/>
    </source>
</evidence>
<dbReference type="PANTHER" id="PTHR12598">
    <property type="entry name" value="COPPER HOMEOSTASIS PROTEIN CUTC"/>
    <property type="match status" value="1"/>
</dbReference>